<comment type="catalytic activity">
    <reaction evidence="9">
        <text>(sulfur carrier)-H + L-cysteine = (sulfur carrier)-SH + L-alanine</text>
        <dbReference type="Rhea" id="RHEA:43892"/>
        <dbReference type="Rhea" id="RHEA-COMP:14737"/>
        <dbReference type="Rhea" id="RHEA-COMP:14739"/>
        <dbReference type="ChEBI" id="CHEBI:29917"/>
        <dbReference type="ChEBI" id="CHEBI:35235"/>
        <dbReference type="ChEBI" id="CHEBI:57972"/>
        <dbReference type="ChEBI" id="CHEBI:64428"/>
        <dbReference type="EC" id="2.8.1.7"/>
    </reaction>
</comment>
<evidence type="ECO:0000259" key="11">
    <source>
        <dbReference type="Pfam" id="PF00266"/>
    </source>
</evidence>
<dbReference type="InterPro" id="IPR015422">
    <property type="entry name" value="PyrdxlP-dep_Trfase_small"/>
</dbReference>
<reference evidence="12 13" key="1">
    <citation type="submission" date="2024-04" db="EMBL/GenBank/DDBJ databases">
        <title>WGS of bacteria from Torrens River.</title>
        <authorList>
            <person name="Wyrsch E.R."/>
            <person name="Drigo B."/>
        </authorList>
    </citation>
    <scope>NUCLEOTIDE SEQUENCE [LARGE SCALE GENOMIC DNA]</scope>
    <source>
        <strain evidence="12 13">TWI391</strain>
    </source>
</reference>
<dbReference type="EMBL" id="JBDJNQ010000004">
    <property type="protein sequence ID" value="MEN5377610.1"/>
    <property type="molecule type" value="Genomic_DNA"/>
</dbReference>
<dbReference type="InterPro" id="IPR015421">
    <property type="entry name" value="PyrdxlP-dep_Trfase_major"/>
</dbReference>
<dbReference type="InterPro" id="IPR000192">
    <property type="entry name" value="Aminotrans_V_dom"/>
</dbReference>
<evidence type="ECO:0000256" key="8">
    <source>
        <dbReference type="ARBA" id="ARBA00023014"/>
    </source>
</evidence>
<dbReference type="InterPro" id="IPR016454">
    <property type="entry name" value="Cysteine_dSase"/>
</dbReference>
<keyword evidence="4" id="KW-0808">Transferase</keyword>
<dbReference type="InterPro" id="IPR020578">
    <property type="entry name" value="Aminotrans_V_PyrdxlP_BS"/>
</dbReference>
<evidence type="ECO:0000313" key="13">
    <source>
        <dbReference type="Proteomes" id="UP001409291"/>
    </source>
</evidence>
<dbReference type="Gene3D" id="3.90.1150.10">
    <property type="entry name" value="Aspartate Aminotransferase, domain 1"/>
    <property type="match status" value="1"/>
</dbReference>
<proteinExistence type="inferred from homology"/>
<evidence type="ECO:0000256" key="6">
    <source>
        <dbReference type="ARBA" id="ARBA00022898"/>
    </source>
</evidence>
<organism evidence="12 13">
    <name type="scientific">Sphingobacterium kitahiroshimense</name>
    <dbReference type="NCBI Taxonomy" id="470446"/>
    <lineage>
        <taxon>Bacteria</taxon>
        <taxon>Pseudomonadati</taxon>
        <taxon>Bacteroidota</taxon>
        <taxon>Sphingobacteriia</taxon>
        <taxon>Sphingobacteriales</taxon>
        <taxon>Sphingobacteriaceae</taxon>
        <taxon>Sphingobacterium</taxon>
    </lineage>
</organism>
<sequence>MKELIYLDNNATTKIMDEVWDTMVPYFIHNYANASSVYHSMGREANGAIEKARLQVARSLNCQPKEIFFNSGATESINTVLKGIYKNYKSKGNHIITVKTEHKAVLETLLQLEKEGALVTYLDVDHTGKIDLSVLEEHITAQTILVCIMAANNETGYIHPIQEIAALCKDKDCLYFCDATQYIGKIPLNLAHIPIDILCLSAHKLHGPKGIGALFIRRKSKPIQISALITGGGQENGFRAGTYNVPNIVGLGSAITHIQHHERDFEHTIQLREYLENALSKIPATYIHAKTTSRLPNTTSICFKHLLASELMTHCPQLALSSGSACVSGTRDPSHVLLAMGVSKEDVLATVRFSISRLTTKEEVDTTTRLITEAVTKIRQNSPIWQLFQAGLIT</sequence>
<keyword evidence="7" id="KW-0408">Iron</keyword>
<name>A0ABV0BS43_9SPHI</name>
<evidence type="ECO:0000256" key="2">
    <source>
        <dbReference type="ARBA" id="ARBA00006490"/>
    </source>
</evidence>
<evidence type="ECO:0000256" key="9">
    <source>
        <dbReference type="ARBA" id="ARBA00050776"/>
    </source>
</evidence>
<dbReference type="PIRSF" id="PIRSF005572">
    <property type="entry name" value="NifS"/>
    <property type="match status" value="1"/>
</dbReference>
<feature type="domain" description="Aminotransferase class V" evidence="11">
    <location>
        <begin position="5"/>
        <end position="365"/>
    </location>
</feature>
<comment type="similarity">
    <text evidence="2">Belongs to the class-V pyridoxal-phosphate-dependent aminotransferase family. NifS/IscS subfamily.</text>
</comment>
<evidence type="ECO:0000313" key="12">
    <source>
        <dbReference type="EMBL" id="MEN5377610.1"/>
    </source>
</evidence>
<dbReference type="InterPro" id="IPR015424">
    <property type="entry name" value="PyrdxlP-dep_Trfase"/>
</dbReference>
<evidence type="ECO:0000256" key="5">
    <source>
        <dbReference type="ARBA" id="ARBA00022723"/>
    </source>
</evidence>
<dbReference type="PANTHER" id="PTHR11601">
    <property type="entry name" value="CYSTEINE DESULFURYLASE FAMILY MEMBER"/>
    <property type="match status" value="1"/>
</dbReference>
<keyword evidence="8" id="KW-0411">Iron-sulfur</keyword>
<dbReference type="PROSITE" id="PS00595">
    <property type="entry name" value="AA_TRANSFER_CLASS_5"/>
    <property type="match status" value="1"/>
</dbReference>
<evidence type="ECO:0000256" key="4">
    <source>
        <dbReference type="ARBA" id="ARBA00022679"/>
    </source>
</evidence>
<protein>
    <recommendedName>
        <fullName evidence="3">cysteine desulfurase</fullName>
        <ecNumber evidence="3">2.8.1.7</ecNumber>
    </recommendedName>
</protein>
<dbReference type="Gene3D" id="3.40.640.10">
    <property type="entry name" value="Type I PLP-dependent aspartate aminotransferase-like (Major domain)"/>
    <property type="match status" value="1"/>
</dbReference>
<keyword evidence="13" id="KW-1185">Reference proteome</keyword>
<keyword evidence="6" id="KW-0663">Pyridoxal phosphate</keyword>
<dbReference type="SUPFAM" id="SSF53383">
    <property type="entry name" value="PLP-dependent transferases"/>
    <property type="match status" value="1"/>
</dbReference>
<dbReference type="PANTHER" id="PTHR11601:SF34">
    <property type="entry name" value="CYSTEINE DESULFURASE"/>
    <property type="match status" value="1"/>
</dbReference>
<evidence type="ECO:0000256" key="1">
    <source>
        <dbReference type="ARBA" id="ARBA00001933"/>
    </source>
</evidence>
<accession>A0ABV0BS43</accession>
<comment type="cofactor">
    <cofactor evidence="1 10">
        <name>pyridoxal 5'-phosphate</name>
        <dbReference type="ChEBI" id="CHEBI:597326"/>
    </cofactor>
</comment>
<evidence type="ECO:0000256" key="3">
    <source>
        <dbReference type="ARBA" id="ARBA00012239"/>
    </source>
</evidence>
<comment type="caution">
    <text evidence="12">The sequence shown here is derived from an EMBL/GenBank/DDBJ whole genome shotgun (WGS) entry which is preliminary data.</text>
</comment>
<evidence type="ECO:0000256" key="10">
    <source>
        <dbReference type="RuleBase" id="RU004504"/>
    </source>
</evidence>
<dbReference type="Pfam" id="PF00266">
    <property type="entry name" value="Aminotran_5"/>
    <property type="match status" value="1"/>
</dbReference>
<keyword evidence="5" id="KW-0479">Metal-binding</keyword>
<evidence type="ECO:0000256" key="7">
    <source>
        <dbReference type="ARBA" id="ARBA00023004"/>
    </source>
</evidence>
<dbReference type="Proteomes" id="UP001409291">
    <property type="component" value="Unassembled WGS sequence"/>
</dbReference>
<dbReference type="RefSeq" id="WP_168126954.1">
    <property type="nucleotide sequence ID" value="NZ_JBDJLH010000002.1"/>
</dbReference>
<gene>
    <name evidence="12" type="ORF">ABE541_10085</name>
</gene>
<dbReference type="EC" id="2.8.1.7" evidence="3"/>